<keyword evidence="3" id="KW-0812">Transmembrane</keyword>
<dbReference type="Gene3D" id="3.40.50.720">
    <property type="entry name" value="NAD(P)-binding Rossmann-like Domain"/>
    <property type="match status" value="1"/>
</dbReference>
<dbReference type="InterPro" id="IPR002347">
    <property type="entry name" value="SDR_fam"/>
</dbReference>
<organism evidence="4 5">
    <name type="scientific">Musa troglodytarum</name>
    <name type="common">fe'i banana</name>
    <dbReference type="NCBI Taxonomy" id="320322"/>
    <lineage>
        <taxon>Eukaryota</taxon>
        <taxon>Viridiplantae</taxon>
        <taxon>Streptophyta</taxon>
        <taxon>Embryophyta</taxon>
        <taxon>Tracheophyta</taxon>
        <taxon>Spermatophyta</taxon>
        <taxon>Magnoliopsida</taxon>
        <taxon>Liliopsida</taxon>
        <taxon>Zingiberales</taxon>
        <taxon>Musaceae</taxon>
        <taxon>Musa</taxon>
    </lineage>
</organism>
<dbReference type="InterPro" id="IPR036291">
    <property type="entry name" value="NAD(P)-bd_dom_sf"/>
</dbReference>
<accession>A0A9E7K0Z0</accession>
<evidence type="ECO:0000313" key="4">
    <source>
        <dbReference type="EMBL" id="URE00574.1"/>
    </source>
</evidence>
<feature type="transmembrane region" description="Helical" evidence="3">
    <location>
        <begin position="17"/>
        <end position="37"/>
    </location>
</feature>
<reference evidence="4" key="1">
    <citation type="submission" date="2022-05" db="EMBL/GenBank/DDBJ databases">
        <title>The Musa troglodytarum L. genome provides insights into the mechanism of non-climacteric behaviour and enrichment of carotenoids.</title>
        <authorList>
            <person name="Wang J."/>
        </authorList>
    </citation>
    <scope>NUCLEOTIDE SEQUENCE</scope>
    <source>
        <tissue evidence="4">Leaf</tissue>
    </source>
</reference>
<dbReference type="EMBL" id="CP097507">
    <property type="protein sequence ID" value="URE00574.1"/>
    <property type="molecule type" value="Genomic_DNA"/>
</dbReference>
<sequence>MVVVDWEAVDMVCSLEFWRMAVCWTLSLLYSHLYLLLAPRLSALFPSLLGPKPPRFPRRRFAPGPSSPIQRPLCVVTGASSGLGAAAARALAAEGYHVILAGRNPQTLFKTIQEIKKHNQNACVDAFQVDISSIHSIMKFESSINQWLEESNLHPSIQLLINNAGILAKSSRVTADGFDQMMETNYLGAFFLTNIMLPLLKNSLVPSRIVNVTSFTHRSVSHVDANMGNLARENLHCLSTSGKYQFAQTYEYSKFCTLLFSYELHRQLYVMDPASNVSIMAADPGAVATNIMRELPPSLKRLAFLVLGFLQLLQSPEIGVDSIIDAALAPPEASGRYFFGANGRTIKSSPVSYDARLAETLWLTSFKLFEECKARVMPLKLHMPVELAAQQYSGGSVKAIYSGAKISLSCVF</sequence>
<dbReference type="Proteomes" id="UP001055439">
    <property type="component" value="Chromosome 5"/>
</dbReference>
<evidence type="ECO:0000256" key="3">
    <source>
        <dbReference type="SAM" id="Phobius"/>
    </source>
</evidence>
<proteinExistence type="inferred from homology"/>
<evidence type="ECO:0000313" key="5">
    <source>
        <dbReference type="Proteomes" id="UP001055439"/>
    </source>
</evidence>
<dbReference type="AlphaFoldDB" id="A0A9E7K0Z0"/>
<dbReference type="PANTHER" id="PTHR24320">
    <property type="entry name" value="RETINOL DEHYDROGENASE"/>
    <property type="match status" value="1"/>
</dbReference>
<dbReference type="Pfam" id="PF00106">
    <property type="entry name" value="adh_short"/>
    <property type="match status" value="1"/>
</dbReference>
<keyword evidence="5" id="KW-1185">Reference proteome</keyword>
<evidence type="ECO:0000256" key="2">
    <source>
        <dbReference type="ARBA" id="ARBA00023002"/>
    </source>
</evidence>
<dbReference type="OrthoDB" id="542013at2759"/>
<dbReference type="SUPFAM" id="SSF51735">
    <property type="entry name" value="NAD(P)-binding Rossmann-fold domains"/>
    <property type="match status" value="1"/>
</dbReference>
<dbReference type="PANTHER" id="PTHR24320:SF227">
    <property type="entry name" value="RETINOL DEHYDROGENASE 11"/>
    <property type="match status" value="1"/>
</dbReference>
<dbReference type="PRINTS" id="PR00081">
    <property type="entry name" value="GDHRDH"/>
</dbReference>
<name>A0A9E7K0Z0_9LILI</name>
<keyword evidence="3" id="KW-0472">Membrane</keyword>
<keyword evidence="2" id="KW-0560">Oxidoreductase</keyword>
<comment type="similarity">
    <text evidence="1">Belongs to the short-chain dehydrogenases/reductases (SDR) family.</text>
</comment>
<evidence type="ECO:0000256" key="1">
    <source>
        <dbReference type="ARBA" id="ARBA00006484"/>
    </source>
</evidence>
<keyword evidence="3" id="KW-1133">Transmembrane helix</keyword>
<dbReference type="GO" id="GO:0016491">
    <property type="term" value="F:oxidoreductase activity"/>
    <property type="evidence" value="ECO:0007669"/>
    <property type="project" value="UniProtKB-KW"/>
</dbReference>
<protein>
    <submittedName>
        <fullName evidence="4">Short chain dehydrogenase</fullName>
    </submittedName>
</protein>
<gene>
    <name evidence="4" type="ORF">MUK42_20979</name>
</gene>